<accession>A0A2G5DF95</accession>
<evidence type="ECO:0000313" key="2">
    <source>
        <dbReference type="Proteomes" id="UP000230069"/>
    </source>
</evidence>
<dbReference type="InParanoid" id="A0A2G5DF95"/>
<name>A0A2G5DF95_AQUCA</name>
<reference evidence="1 2" key="1">
    <citation type="submission" date="2017-09" db="EMBL/GenBank/DDBJ databases">
        <title>WGS assembly of Aquilegia coerulea Goldsmith.</title>
        <authorList>
            <person name="Hodges S."/>
            <person name="Kramer E."/>
            <person name="Nordborg M."/>
            <person name="Tomkins J."/>
            <person name="Borevitz J."/>
            <person name="Derieg N."/>
            <person name="Yan J."/>
            <person name="Mihaltcheva S."/>
            <person name="Hayes R.D."/>
            <person name="Rokhsar D."/>
        </authorList>
    </citation>
    <scope>NUCLEOTIDE SEQUENCE [LARGE SCALE GENOMIC DNA]</scope>
    <source>
        <strain evidence="2">cv. Goldsmith</strain>
    </source>
</reference>
<evidence type="ECO:0000313" key="1">
    <source>
        <dbReference type="EMBL" id="PIA41887.1"/>
    </source>
</evidence>
<protein>
    <submittedName>
        <fullName evidence="1">Uncharacterized protein</fullName>
    </submittedName>
</protein>
<gene>
    <name evidence="1" type="ORF">AQUCO_02100012v1</name>
</gene>
<organism evidence="1 2">
    <name type="scientific">Aquilegia coerulea</name>
    <name type="common">Rocky mountain columbine</name>
    <dbReference type="NCBI Taxonomy" id="218851"/>
    <lineage>
        <taxon>Eukaryota</taxon>
        <taxon>Viridiplantae</taxon>
        <taxon>Streptophyta</taxon>
        <taxon>Embryophyta</taxon>
        <taxon>Tracheophyta</taxon>
        <taxon>Spermatophyta</taxon>
        <taxon>Magnoliopsida</taxon>
        <taxon>Ranunculales</taxon>
        <taxon>Ranunculaceae</taxon>
        <taxon>Thalictroideae</taxon>
        <taxon>Aquilegia</taxon>
    </lineage>
</organism>
<keyword evidence="2" id="KW-1185">Reference proteome</keyword>
<dbReference type="AlphaFoldDB" id="A0A2G5DF95"/>
<dbReference type="Proteomes" id="UP000230069">
    <property type="component" value="Unassembled WGS sequence"/>
</dbReference>
<proteinExistence type="predicted"/>
<dbReference type="EMBL" id="KZ305038">
    <property type="protein sequence ID" value="PIA41887.1"/>
    <property type="molecule type" value="Genomic_DNA"/>
</dbReference>
<sequence length="67" mass="7822">MNSNSYPEFFYSHKAHFFLCNVMVLIRKPLNLVQWLLATGYIYSGNRGNYLPSSYSDYVTFKSSVLQ</sequence>